<dbReference type="InterPro" id="IPR052895">
    <property type="entry name" value="HetReg/Transcr_Mod"/>
</dbReference>
<dbReference type="AlphaFoldDB" id="A0A559M8Y7"/>
<protein>
    <submittedName>
        <fullName evidence="3">Heterokaryon incompatibility protein 6,OR allele</fullName>
    </submittedName>
</protein>
<organism evidence="3 4">
    <name type="scientific">Lachnellula willkommii</name>
    <dbReference type="NCBI Taxonomy" id="215461"/>
    <lineage>
        <taxon>Eukaryota</taxon>
        <taxon>Fungi</taxon>
        <taxon>Dikarya</taxon>
        <taxon>Ascomycota</taxon>
        <taxon>Pezizomycotina</taxon>
        <taxon>Leotiomycetes</taxon>
        <taxon>Helotiales</taxon>
        <taxon>Lachnaceae</taxon>
        <taxon>Lachnellula</taxon>
    </lineage>
</organism>
<feature type="region of interest" description="Disordered" evidence="1">
    <location>
        <begin position="15"/>
        <end position="36"/>
    </location>
</feature>
<evidence type="ECO:0000259" key="2">
    <source>
        <dbReference type="Pfam" id="PF06985"/>
    </source>
</evidence>
<sequence>MAGAEIPSRSLQSINIVDTTSSSEEPPAKRIGSSRSITSATACTTVQPTVYRRLDKTRPPLICSLRIVPLDEVGNFVAFSYVWGQEPSTEAITINGSQHQIRLNLAAGLRRFRANYYQSSSRKQRNRRPISVWADAICIDQDSIEERNHQVPLMRFIFSKCEYAFSWLGESDSTSDLAMDSIARLETLKPPHDCHVQLTQKGSPFREAAR</sequence>
<evidence type="ECO:0000256" key="1">
    <source>
        <dbReference type="SAM" id="MobiDB-lite"/>
    </source>
</evidence>
<dbReference type="PANTHER" id="PTHR24148">
    <property type="entry name" value="ANKYRIN REPEAT DOMAIN-CONTAINING PROTEIN 39 HOMOLOG-RELATED"/>
    <property type="match status" value="1"/>
</dbReference>
<accession>A0A559M8Y7</accession>
<gene>
    <name evidence="3" type="primary">het-6_15</name>
    <name evidence="3" type="ORF">LAWI1_G006078</name>
</gene>
<dbReference type="Pfam" id="PF06985">
    <property type="entry name" value="HET"/>
    <property type="match status" value="1"/>
</dbReference>
<dbReference type="PANTHER" id="PTHR24148:SF64">
    <property type="entry name" value="HETEROKARYON INCOMPATIBILITY DOMAIN-CONTAINING PROTEIN"/>
    <property type="match status" value="1"/>
</dbReference>
<feature type="domain" description="Heterokaryon incompatibility" evidence="2">
    <location>
        <begin position="76"/>
        <end position="192"/>
    </location>
</feature>
<feature type="compositionally biased region" description="Polar residues" evidence="1">
    <location>
        <begin position="15"/>
        <end position="24"/>
    </location>
</feature>
<dbReference type="Proteomes" id="UP000315522">
    <property type="component" value="Unassembled WGS sequence"/>
</dbReference>
<reference evidence="3 4" key="1">
    <citation type="submission" date="2018-05" db="EMBL/GenBank/DDBJ databases">
        <title>Genome sequencing and assembly of the regulated plant pathogen Lachnellula willkommii and related sister species for the development of diagnostic species identification markers.</title>
        <authorList>
            <person name="Giroux E."/>
            <person name="Bilodeau G."/>
        </authorList>
    </citation>
    <scope>NUCLEOTIDE SEQUENCE [LARGE SCALE GENOMIC DNA]</scope>
    <source>
        <strain evidence="3 4">CBS 172.35</strain>
    </source>
</reference>
<proteinExistence type="predicted"/>
<keyword evidence="4" id="KW-1185">Reference proteome</keyword>
<dbReference type="InterPro" id="IPR010730">
    <property type="entry name" value="HET"/>
</dbReference>
<evidence type="ECO:0000313" key="4">
    <source>
        <dbReference type="Proteomes" id="UP000315522"/>
    </source>
</evidence>
<evidence type="ECO:0000313" key="3">
    <source>
        <dbReference type="EMBL" id="TVY89404.1"/>
    </source>
</evidence>
<name>A0A559M8Y7_9HELO</name>
<comment type="caution">
    <text evidence="3">The sequence shown here is derived from an EMBL/GenBank/DDBJ whole genome shotgun (WGS) entry which is preliminary data.</text>
</comment>
<dbReference type="EMBL" id="QGML01001266">
    <property type="protein sequence ID" value="TVY89404.1"/>
    <property type="molecule type" value="Genomic_DNA"/>
</dbReference>